<organism evidence="2 3">
    <name type="scientific">Portunus trituberculatus</name>
    <name type="common">Swimming crab</name>
    <name type="synonym">Neptunus trituberculatus</name>
    <dbReference type="NCBI Taxonomy" id="210409"/>
    <lineage>
        <taxon>Eukaryota</taxon>
        <taxon>Metazoa</taxon>
        <taxon>Ecdysozoa</taxon>
        <taxon>Arthropoda</taxon>
        <taxon>Crustacea</taxon>
        <taxon>Multicrustacea</taxon>
        <taxon>Malacostraca</taxon>
        <taxon>Eumalacostraca</taxon>
        <taxon>Eucarida</taxon>
        <taxon>Decapoda</taxon>
        <taxon>Pleocyemata</taxon>
        <taxon>Brachyura</taxon>
        <taxon>Eubrachyura</taxon>
        <taxon>Portunoidea</taxon>
        <taxon>Portunidae</taxon>
        <taxon>Portuninae</taxon>
        <taxon>Portunus</taxon>
    </lineage>
</organism>
<gene>
    <name evidence="2" type="ORF">E2C01_055847</name>
</gene>
<proteinExistence type="predicted"/>
<name>A0A5B7GNV4_PORTR</name>
<accession>A0A5B7GNV4</accession>
<feature type="compositionally biased region" description="Polar residues" evidence="1">
    <location>
        <begin position="1"/>
        <end position="10"/>
    </location>
</feature>
<protein>
    <submittedName>
        <fullName evidence="2">Uncharacterized protein</fullName>
    </submittedName>
</protein>
<sequence length="150" mass="17115">MAGLPSTPSGGRQRRPTRAQFSRGIFTGEWHRVILETKEVKRRAFLKPTLEGVTREDWPHLREAKRPRRHRHAGGGARQCSGERTSATTFFRQRSKGRNSVVFVPRSGSPGHFRSPGGHWMSKQFEQRCRQPGNLGQSGRCDTTFSFLWV</sequence>
<feature type="region of interest" description="Disordered" evidence="1">
    <location>
        <begin position="57"/>
        <end position="86"/>
    </location>
</feature>
<comment type="caution">
    <text evidence="2">The sequence shown here is derived from an EMBL/GenBank/DDBJ whole genome shotgun (WGS) entry which is preliminary data.</text>
</comment>
<dbReference type="Proteomes" id="UP000324222">
    <property type="component" value="Unassembled WGS sequence"/>
</dbReference>
<reference evidence="2 3" key="1">
    <citation type="submission" date="2019-05" db="EMBL/GenBank/DDBJ databases">
        <title>Another draft genome of Portunus trituberculatus and its Hox gene families provides insights of decapod evolution.</title>
        <authorList>
            <person name="Jeong J.-H."/>
            <person name="Song I."/>
            <person name="Kim S."/>
            <person name="Choi T."/>
            <person name="Kim D."/>
            <person name="Ryu S."/>
            <person name="Kim W."/>
        </authorList>
    </citation>
    <scope>NUCLEOTIDE SEQUENCE [LARGE SCALE GENOMIC DNA]</scope>
    <source>
        <tissue evidence="2">Muscle</tissue>
    </source>
</reference>
<dbReference type="AlphaFoldDB" id="A0A5B7GNV4"/>
<dbReference type="EMBL" id="VSRR010018905">
    <property type="protein sequence ID" value="MPC61771.1"/>
    <property type="molecule type" value="Genomic_DNA"/>
</dbReference>
<evidence type="ECO:0000313" key="3">
    <source>
        <dbReference type="Proteomes" id="UP000324222"/>
    </source>
</evidence>
<keyword evidence="3" id="KW-1185">Reference proteome</keyword>
<evidence type="ECO:0000256" key="1">
    <source>
        <dbReference type="SAM" id="MobiDB-lite"/>
    </source>
</evidence>
<feature type="region of interest" description="Disordered" evidence="1">
    <location>
        <begin position="1"/>
        <end position="21"/>
    </location>
</feature>
<evidence type="ECO:0000313" key="2">
    <source>
        <dbReference type="EMBL" id="MPC61771.1"/>
    </source>
</evidence>